<dbReference type="Gene3D" id="3.30.70.790">
    <property type="entry name" value="UreE, C-terminal domain"/>
    <property type="match status" value="1"/>
</dbReference>
<keyword evidence="3" id="KW-1185">Reference proteome</keyword>
<evidence type="ECO:0000313" key="3">
    <source>
        <dbReference type="Proteomes" id="UP000199412"/>
    </source>
</evidence>
<sequence length="73" mass="8060">MRELTVVQDPVFLSYLMSCLRAEGIEATVLDRHTSAALGGAVSAIRARVWVEAARYDRARWVLATASEPDDQP</sequence>
<name>A0A1G7B4S9_9PROT</name>
<dbReference type="SUPFAM" id="SSF54913">
    <property type="entry name" value="GlnB-like"/>
    <property type="match status" value="1"/>
</dbReference>
<dbReference type="Proteomes" id="UP000199412">
    <property type="component" value="Unassembled WGS sequence"/>
</dbReference>
<dbReference type="InterPro" id="IPR018551">
    <property type="entry name" value="DUF2007"/>
</dbReference>
<accession>A0A1G7B4S9</accession>
<feature type="domain" description="DUF2007" evidence="1">
    <location>
        <begin position="1"/>
        <end position="66"/>
    </location>
</feature>
<dbReference type="EMBL" id="FNAP01000004">
    <property type="protein sequence ID" value="SDE22099.1"/>
    <property type="molecule type" value="Genomic_DNA"/>
</dbReference>
<dbReference type="InterPro" id="IPR011322">
    <property type="entry name" value="N-reg_PII-like_a/b"/>
</dbReference>
<organism evidence="2 3">
    <name type="scientific">Rhodospira trueperi</name>
    <dbReference type="NCBI Taxonomy" id="69960"/>
    <lineage>
        <taxon>Bacteria</taxon>
        <taxon>Pseudomonadati</taxon>
        <taxon>Pseudomonadota</taxon>
        <taxon>Alphaproteobacteria</taxon>
        <taxon>Rhodospirillales</taxon>
        <taxon>Rhodospirillaceae</taxon>
        <taxon>Rhodospira</taxon>
    </lineage>
</organism>
<dbReference type="AlphaFoldDB" id="A0A1G7B4S9"/>
<protein>
    <submittedName>
        <fullName evidence="2">Putative signal transducing protein</fullName>
    </submittedName>
</protein>
<dbReference type="OrthoDB" id="5297170at2"/>
<dbReference type="Pfam" id="PF09413">
    <property type="entry name" value="DUF2007"/>
    <property type="match status" value="1"/>
</dbReference>
<dbReference type="STRING" id="69960.SAMN05421720_104238"/>
<proteinExistence type="predicted"/>
<reference evidence="2 3" key="1">
    <citation type="submission" date="2016-10" db="EMBL/GenBank/DDBJ databases">
        <authorList>
            <person name="de Groot N.N."/>
        </authorList>
    </citation>
    <scope>NUCLEOTIDE SEQUENCE [LARGE SCALE GENOMIC DNA]</scope>
    <source>
        <strain evidence="2 3">ATCC 700224</strain>
    </source>
</reference>
<evidence type="ECO:0000259" key="1">
    <source>
        <dbReference type="Pfam" id="PF09413"/>
    </source>
</evidence>
<evidence type="ECO:0000313" key="2">
    <source>
        <dbReference type="EMBL" id="SDE22099.1"/>
    </source>
</evidence>
<gene>
    <name evidence="2" type="ORF">SAMN05421720_104238</name>
</gene>
<dbReference type="RefSeq" id="WP_143027127.1">
    <property type="nucleotide sequence ID" value="NZ_FNAP01000004.1"/>
</dbReference>